<keyword evidence="3" id="KW-1185">Reference proteome</keyword>
<evidence type="ECO:0000313" key="2">
    <source>
        <dbReference type="EMBL" id="KAL2501425.1"/>
    </source>
</evidence>
<organism evidence="2 3">
    <name type="scientific">Forsythia ovata</name>
    <dbReference type="NCBI Taxonomy" id="205694"/>
    <lineage>
        <taxon>Eukaryota</taxon>
        <taxon>Viridiplantae</taxon>
        <taxon>Streptophyta</taxon>
        <taxon>Embryophyta</taxon>
        <taxon>Tracheophyta</taxon>
        <taxon>Spermatophyta</taxon>
        <taxon>Magnoliopsida</taxon>
        <taxon>eudicotyledons</taxon>
        <taxon>Gunneridae</taxon>
        <taxon>Pentapetalae</taxon>
        <taxon>asterids</taxon>
        <taxon>lamiids</taxon>
        <taxon>Lamiales</taxon>
        <taxon>Oleaceae</taxon>
        <taxon>Forsythieae</taxon>
        <taxon>Forsythia</taxon>
    </lineage>
</organism>
<feature type="compositionally biased region" description="Basic and acidic residues" evidence="1">
    <location>
        <begin position="83"/>
        <end position="99"/>
    </location>
</feature>
<gene>
    <name evidence="2" type="ORF">Fot_35273</name>
</gene>
<dbReference type="AlphaFoldDB" id="A0ABD1SL16"/>
<reference evidence="3" key="1">
    <citation type="submission" date="2024-07" db="EMBL/GenBank/DDBJ databases">
        <title>Two chromosome-level genome assemblies of Korean endemic species Abeliophyllum distichum and Forsythia ovata (Oleaceae).</title>
        <authorList>
            <person name="Jang H."/>
        </authorList>
    </citation>
    <scope>NUCLEOTIDE SEQUENCE [LARGE SCALE GENOMIC DNA]</scope>
</reference>
<name>A0ABD1SL16_9LAMI</name>
<proteinExistence type="predicted"/>
<protein>
    <submittedName>
        <fullName evidence="2">Uncharacterized protein</fullName>
    </submittedName>
</protein>
<sequence length="196" mass="21205">MARSKTTTHHLEIRCSRRGAATARPTYVPPASTPPPAPMVSPLPSAAPSLLSPPVPPSSAPQSTAATSSDHGTGSQYGSESEGSSRESPQTEHLEEEQQKSGSNFADENVEKEEESTNEEDDDLSDEETVPVRFLPIQKGKQKIDERSNVVDLPSSHQNNEHPSSDIPTSATHPQLFEKSLIRKAHKFIITTANMS</sequence>
<dbReference type="Proteomes" id="UP001604277">
    <property type="component" value="Unassembled WGS sequence"/>
</dbReference>
<comment type="caution">
    <text evidence="2">The sequence shown here is derived from an EMBL/GenBank/DDBJ whole genome shotgun (WGS) entry which is preliminary data.</text>
</comment>
<evidence type="ECO:0000313" key="3">
    <source>
        <dbReference type="Proteomes" id="UP001604277"/>
    </source>
</evidence>
<dbReference type="EMBL" id="JBFOLJ010000010">
    <property type="protein sequence ID" value="KAL2501425.1"/>
    <property type="molecule type" value="Genomic_DNA"/>
</dbReference>
<feature type="region of interest" description="Disordered" evidence="1">
    <location>
        <begin position="1"/>
        <end position="171"/>
    </location>
</feature>
<feature type="compositionally biased region" description="Low complexity" evidence="1">
    <location>
        <begin position="60"/>
        <end position="82"/>
    </location>
</feature>
<feature type="compositionally biased region" description="Acidic residues" evidence="1">
    <location>
        <begin position="108"/>
        <end position="129"/>
    </location>
</feature>
<feature type="compositionally biased region" description="Pro residues" evidence="1">
    <location>
        <begin position="27"/>
        <end position="41"/>
    </location>
</feature>
<evidence type="ECO:0000256" key="1">
    <source>
        <dbReference type="SAM" id="MobiDB-lite"/>
    </source>
</evidence>
<accession>A0ABD1SL16</accession>